<accession>A0A7C3HXQ7</accession>
<evidence type="ECO:0000256" key="2">
    <source>
        <dbReference type="ARBA" id="ARBA00009236"/>
    </source>
</evidence>
<evidence type="ECO:0000256" key="1">
    <source>
        <dbReference type="ARBA" id="ARBA00001933"/>
    </source>
</evidence>
<dbReference type="InterPro" id="IPR000192">
    <property type="entry name" value="Aminotrans_V_dom"/>
</dbReference>
<evidence type="ECO:0000313" key="9">
    <source>
        <dbReference type="EMBL" id="HFH29739.1"/>
    </source>
</evidence>
<dbReference type="SUPFAM" id="SSF53383">
    <property type="entry name" value="PLP-dependent transferases"/>
    <property type="match status" value="1"/>
</dbReference>
<comment type="cofactor">
    <cofactor evidence="1 7">
        <name>pyridoxal 5'-phosphate</name>
        <dbReference type="ChEBI" id="CHEBI:597326"/>
    </cofactor>
</comment>
<dbReference type="FunFam" id="3.40.640.10:FF:000027">
    <property type="entry name" value="Serine--pyruvate aminotransferase, mitochondrial"/>
    <property type="match status" value="1"/>
</dbReference>
<dbReference type="InterPro" id="IPR024169">
    <property type="entry name" value="SP_NH2Trfase/AEP_transaminase"/>
</dbReference>
<feature type="domain" description="Aminotransferase class V" evidence="8">
    <location>
        <begin position="26"/>
        <end position="335"/>
    </location>
</feature>
<dbReference type="GO" id="GO:0008453">
    <property type="term" value="F:alanine-glyoxylate transaminase activity"/>
    <property type="evidence" value="ECO:0007669"/>
    <property type="project" value="TreeGrafter"/>
</dbReference>
<dbReference type="GO" id="GO:0019265">
    <property type="term" value="P:glycine biosynthetic process, by transamination of glyoxylate"/>
    <property type="evidence" value="ECO:0007669"/>
    <property type="project" value="TreeGrafter"/>
</dbReference>
<keyword evidence="3 9" id="KW-0032">Aminotransferase</keyword>
<comment type="similarity">
    <text evidence="2">Belongs to the class-V pyridoxal-phosphate-dependent aminotransferase family.</text>
</comment>
<proteinExistence type="inferred from homology"/>
<dbReference type="EMBL" id="DSVL01000290">
    <property type="protein sequence ID" value="HFH29739.1"/>
    <property type="molecule type" value="Genomic_DNA"/>
</dbReference>
<evidence type="ECO:0000256" key="4">
    <source>
        <dbReference type="ARBA" id="ARBA00022679"/>
    </source>
</evidence>
<dbReference type="InterPro" id="IPR015421">
    <property type="entry name" value="PyrdxlP-dep_Trfase_major"/>
</dbReference>
<dbReference type="PANTHER" id="PTHR21152:SF40">
    <property type="entry name" value="ALANINE--GLYOXYLATE AMINOTRANSFERASE"/>
    <property type="match status" value="1"/>
</dbReference>
<feature type="modified residue" description="N6-(pyridoxal phosphate)lysine" evidence="7">
    <location>
        <position position="196"/>
    </location>
</feature>
<reference evidence="9" key="1">
    <citation type="journal article" date="2020" name="mSystems">
        <title>Genome- and Community-Level Interaction Insights into Carbon Utilization and Element Cycling Functions of Hydrothermarchaeota in Hydrothermal Sediment.</title>
        <authorList>
            <person name="Zhou Z."/>
            <person name="Liu Y."/>
            <person name="Xu W."/>
            <person name="Pan J."/>
            <person name="Luo Z.H."/>
            <person name="Li M."/>
        </authorList>
    </citation>
    <scope>NUCLEOTIDE SEQUENCE [LARGE SCALE GENOMIC DNA]</scope>
    <source>
        <strain evidence="9">SpSt-503</strain>
    </source>
</reference>
<name>A0A7C3HXQ7_9SPIR</name>
<protein>
    <submittedName>
        <fullName evidence="9">Alanine--glyoxylate aminotransferase family protein</fullName>
    </submittedName>
</protein>
<feature type="binding site" evidence="6">
    <location>
        <position position="344"/>
    </location>
    <ligand>
        <name>substrate</name>
    </ligand>
</feature>
<organism evidence="9">
    <name type="scientific">Gracilinema caldarium</name>
    <dbReference type="NCBI Taxonomy" id="215591"/>
    <lineage>
        <taxon>Bacteria</taxon>
        <taxon>Pseudomonadati</taxon>
        <taxon>Spirochaetota</taxon>
        <taxon>Spirochaetia</taxon>
        <taxon>Spirochaetales</taxon>
        <taxon>Breznakiellaceae</taxon>
        <taxon>Gracilinema</taxon>
    </lineage>
</organism>
<evidence type="ECO:0000256" key="5">
    <source>
        <dbReference type="ARBA" id="ARBA00022898"/>
    </source>
</evidence>
<dbReference type="InterPro" id="IPR015424">
    <property type="entry name" value="PyrdxlP-dep_Trfase"/>
</dbReference>
<dbReference type="PANTHER" id="PTHR21152">
    <property type="entry name" value="AMINOTRANSFERASE CLASS V"/>
    <property type="match status" value="1"/>
</dbReference>
<evidence type="ECO:0000256" key="6">
    <source>
        <dbReference type="PIRSR" id="PIRSR000524-1"/>
    </source>
</evidence>
<gene>
    <name evidence="9" type="ORF">ENS59_09565</name>
</gene>
<evidence type="ECO:0000256" key="7">
    <source>
        <dbReference type="PIRSR" id="PIRSR000524-50"/>
    </source>
</evidence>
<evidence type="ECO:0000259" key="8">
    <source>
        <dbReference type="Pfam" id="PF00266"/>
    </source>
</evidence>
<dbReference type="Pfam" id="PF00266">
    <property type="entry name" value="Aminotran_5"/>
    <property type="match status" value="1"/>
</dbReference>
<keyword evidence="4 9" id="KW-0808">Transferase</keyword>
<comment type="caution">
    <text evidence="9">The sequence shown here is derived from an EMBL/GenBank/DDBJ whole genome shotgun (WGS) entry which is preliminary data.</text>
</comment>
<sequence length="370" mass="40376">MNGLQSVTKTILMGPGPSCVHPEVYKALAMPTIGHMDQRFINIMDEIKIMLRQVMGTKNEITLPMSGTGSAGMEAAFVNLIERGDKVLVLVNGVFGKRMAEVARRLGADVEECEFTWGTPVDPDMAAKKIREKKWQIVAIVHAETSTGVRNPVETIGPLVHEAGALYIVDAVTSLGGIPVEVDAIGADLCYSGTQKCLSCPPGLAPLTIGDRAIAKLKNRSTKVPNWYLDLSMIMDYWQGSKRAYHHTAPINMLYGLHAALSLLLEEGLENSYKRHREMHQRMVKGLTDLGLELPVAEPYRLPMLNAVTVPAGVDEGAVRRALLESYDIEIGAGLGPLAGKIWRIGLMGYTAQPENVDKVLAALKEILKR</sequence>
<dbReference type="InterPro" id="IPR015422">
    <property type="entry name" value="PyrdxlP-dep_Trfase_small"/>
</dbReference>
<keyword evidence="5 7" id="KW-0663">Pyridoxal phosphate</keyword>
<dbReference type="PIRSF" id="PIRSF000524">
    <property type="entry name" value="SPT"/>
    <property type="match status" value="1"/>
</dbReference>
<dbReference type="AlphaFoldDB" id="A0A7C3HXQ7"/>
<dbReference type="Gene3D" id="3.40.640.10">
    <property type="entry name" value="Type I PLP-dependent aspartate aminotransferase-like (Major domain)"/>
    <property type="match status" value="1"/>
</dbReference>
<evidence type="ECO:0000256" key="3">
    <source>
        <dbReference type="ARBA" id="ARBA00022576"/>
    </source>
</evidence>
<dbReference type="GO" id="GO:0004760">
    <property type="term" value="F:L-serine-pyruvate transaminase activity"/>
    <property type="evidence" value="ECO:0007669"/>
    <property type="project" value="TreeGrafter"/>
</dbReference>
<dbReference type="Gene3D" id="3.90.1150.10">
    <property type="entry name" value="Aspartate Aminotransferase, domain 1"/>
    <property type="match status" value="1"/>
</dbReference>